<dbReference type="CDD" id="cd00751">
    <property type="entry name" value="thiolase"/>
    <property type="match status" value="1"/>
</dbReference>
<proteinExistence type="inferred from homology"/>
<dbReference type="FunFam" id="3.40.47.10:FF:000010">
    <property type="entry name" value="Acetyl-CoA acetyltransferase (Thiolase)"/>
    <property type="match status" value="1"/>
</dbReference>
<dbReference type="GO" id="GO:0003988">
    <property type="term" value="F:acetyl-CoA C-acyltransferase activity"/>
    <property type="evidence" value="ECO:0007669"/>
    <property type="project" value="UniProtKB-ARBA"/>
</dbReference>
<dbReference type="PANTHER" id="PTHR43365:SF1">
    <property type="entry name" value="ACETYL-COA C-ACYLTRANSFERASE"/>
    <property type="match status" value="1"/>
</dbReference>
<protein>
    <submittedName>
        <fullName evidence="8">Acetyl-CoA acetyltransferase</fullName>
    </submittedName>
</protein>
<dbReference type="NCBIfam" id="TIGR01930">
    <property type="entry name" value="AcCoA-C-Actrans"/>
    <property type="match status" value="1"/>
</dbReference>
<reference evidence="8 9" key="2">
    <citation type="journal article" date="2016" name="Genome Announc.">
        <title>Draft Genome Sequence of Oceanobacillus picturae Heshi-B3, Isolated from Fermented Rice Bran in a Traditional Japanese Seafood Dish.</title>
        <authorList>
            <person name="Akuzawa S."/>
            <person name="Nagaoka J."/>
            <person name="Kanekatsu M."/>
            <person name="Kanesaki Y."/>
            <person name="Suzuki T."/>
        </authorList>
    </citation>
    <scope>NUCLEOTIDE SEQUENCE [LARGE SCALE GENOMIC DNA]</scope>
    <source>
        <strain evidence="8 9">Heshi-B3</strain>
    </source>
</reference>
<evidence type="ECO:0000259" key="7">
    <source>
        <dbReference type="Pfam" id="PF02803"/>
    </source>
</evidence>
<evidence type="ECO:0000259" key="6">
    <source>
        <dbReference type="Pfam" id="PF00108"/>
    </source>
</evidence>
<dbReference type="Pfam" id="PF00108">
    <property type="entry name" value="Thiolase_N"/>
    <property type="match status" value="1"/>
</dbReference>
<evidence type="ECO:0000256" key="5">
    <source>
        <dbReference type="RuleBase" id="RU003557"/>
    </source>
</evidence>
<dbReference type="OrthoDB" id="9764892at2"/>
<dbReference type="InterPro" id="IPR020617">
    <property type="entry name" value="Thiolase_C"/>
</dbReference>
<evidence type="ECO:0000256" key="4">
    <source>
        <dbReference type="PIRSR" id="PIRSR000429-1"/>
    </source>
</evidence>
<sequence length="383" mass="40433">MREVVIVSGCRTAVGRRNGTLAQVRSDELAAAVLSEVTSRANLSKDLIEDVILGCVTQVKEQGGNIARTAALMAGFPIHVPGVTIDRQCGSSQQAVHFASQAIASGDMEVVIAGGVESMSRAPMFSNIGETKPSSSLTANYDIVNQGISAEKIADHWNFTREQLDSFSLQSHENALNAMESGYFNKEILPVEVAGNNGDINKFKIDEGPRADTTREALAKLKPVFKDNGKITAGNASQMSDGASAVLLMSADKAKELGVKAKARIIARTVVGSDPTFMLTGPIAATDKVLKRAGLTIEDMDRYEVNEAFAPVPLAWLEETGADPGKLNVNGGAIALGHPLGATGTKLLVSLIHELERVGGRYGLLAVCEGMGMANATVIERLS</sequence>
<organism evidence="8 9">
    <name type="scientific">Oceanobacillus picturae</name>
    <dbReference type="NCBI Taxonomy" id="171693"/>
    <lineage>
        <taxon>Bacteria</taxon>
        <taxon>Bacillati</taxon>
        <taxon>Bacillota</taxon>
        <taxon>Bacilli</taxon>
        <taxon>Bacillales</taxon>
        <taxon>Bacillaceae</taxon>
        <taxon>Oceanobacillus</taxon>
    </lineage>
</organism>
<name>A0A0U9HAD1_9BACI</name>
<keyword evidence="2 5" id="KW-0808">Transferase</keyword>
<dbReference type="Proteomes" id="UP000052946">
    <property type="component" value="Unassembled WGS sequence"/>
</dbReference>
<evidence type="ECO:0000256" key="3">
    <source>
        <dbReference type="ARBA" id="ARBA00023315"/>
    </source>
</evidence>
<dbReference type="AlphaFoldDB" id="A0A0U9HAD1"/>
<dbReference type="PROSITE" id="PS00737">
    <property type="entry name" value="THIOLASE_2"/>
    <property type="match status" value="1"/>
</dbReference>
<evidence type="ECO:0000313" key="9">
    <source>
        <dbReference type="Proteomes" id="UP000052946"/>
    </source>
</evidence>
<dbReference type="SUPFAM" id="SSF53901">
    <property type="entry name" value="Thiolase-like"/>
    <property type="match status" value="2"/>
</dbReference>
<feature type="active site" description="Acyl-thioester intermediate" evidence="4">
    <location>
        <position position="89"/>
    </location>
</feature>
<dbReference type="InterPro" id="IPR020610">
    <property type="entry name" value="Thiolase_AS"/>
</dbReference>
<accession>A0A0U9HAD1</accession>
<evidence type="ECO:0000256" key="1">
    <source>
        <dbReference type="ARBA" id="ARBA00010982"/>
    </source>
</evidence>
<keyword evidence="3 5" id="KW-0012">Acyltransferase</keyword>
<evidence type="ECO:0000313" key="8">
    <source>
        <dbReference type="EMBL" id="GAQ16662.1"/>
    </source>
</evidence>
<reference evidence="9" key="1">
    <citation type="submission" date="2015-07" db="EMBL/GenBank/DDBJ databases">
        <title>Draft Genome Sequence of Oceanobacillus picturae Heshi-B3 that Was Isolated from Fermented Rice Bran with Aging Salted Mackerel, Which Was Named Heshiko as Traditional Fermented Seafood in Japan.</title>
        <authorList>
            <person name="Akuzawa S."/>
            <person name="Nakagawa J."/>
            <person name="Kanekatsu T."/>
            <person name="Kanesaki Y."/>
            <person name="Suzuki T."/>
        </authorList>
    </citation>
    <scope>NUCLEOTIDE SEQUENCE [LARGE SCALE GENOMIC DNA]</scope>
    <source>
        <strain evidence="9">Heshi-B3</strain>
    </source>
</reference>
<dbReference type="PROSITE" id="PS00099">
    <property type="entry name" value="THIOLASE_3"/>
    <property type="match status" value="1"/>
</dbReference>
<dbReference type="EMBL" id="BBXV01000008">
    <property type="protein sequence ID" value="GAQ16662.1"/>
    <property type="molecule type" value="Genomic_DNA"/>
</dbReference>
<evidence type="ECO:0000256" key="2">
    <source>
        <dbReference type="ARBA" id="ARBA00022679"/>
    </source>
</evidence>
<feature type="active site" description="Proton acceptor" evidence="4">
    <location>
        <position position="338"/>
    </location>
</feature>
<dbReference type="Gene3D" id="3.40.47.10">
    <property type="match status" value="2"/>
</dbReference>
<comment type="similarity">
    <text evidence="1 5">Belongs to the thiolase-like superfamily. Thiolase family.</text>
</comment>
<dbReference type="Pfam" id="PF02803">
    <property type="entry name" value="Thiolase_C"/>
    <property type="match status" value="1"/>
</dbReference>
<dbReference type="InterPro" id="IPR016039">
    <property type="entry name" value="Thiolase-like"/>
</dbReference>
<dbReference type="InterPro" id="IPR002155">
    <property type="entry name" value="Thiolase"/>
</dbReference>
<feature type="active site" description="Proton acceptor" evidence="4">
    <location>
        <position position="368"/>
    </location>
</feature>
<dbReference type="InterPro" id="IPR020613">
    <property type="entry name" value="Thiolase_CS"/>
</dbReference>
<comment type="caution">
    <text evidence="8">The sequence shown here is derived from an EMBL/GenBank/DDBJ whole genome shotgun (WGS) entry which is preliminary data.</text>
</comment>
<feature type="domain" description="Thiolase C-terminal" evidence="7">
    <location>
        <begin position="260"/>
        <end position="381"/>
    </location>
</feature>
<dbReference type="PANTHER" id="PTHR43365">
    <property type="entry name" value="BLR7806 PROTEIN"/>
    <property type="match status" value="1"/>
</dbReference>
<gene>
    <name evidence="8" type="ORF">OPHB3_0586</name>
</gene>
<dbReference type="RefSeq" id="WP_058949338.1">
    <property type="nucleotide sequence ID" value="NZ_BBXV01000008.1"/>
</dbReference>
<dbReference type="PIRSF" id="PIRSF000429">
    <property type="entry name" value="Ac-CoA_Ac_transf"/>
    <property type="match status" value="1"/>
</dbReference>
<feature type="domain" description="Thiolase N-terminal" evidence="6">
    <location>
        <begin position="4"/>
        <end position="251"/>
    </location>
</feature>
<dbReference type="InterPro" id="IPR020616">
    <property type="entry name" value="Thiolase_N"/>
</dbReference>